<organism evidence="2 3">
    <name type="scientific">Sphingomonas qilianensis</name>
    <dbReference type="NCBI Taxonomy" id="1736690"/>
    <lineage>
        <taxon>Bacteria</taxon>
        <taxon>Pseudomonadati</taxon>
        <taxon>Pseudomonadota</taxon>
        <taxon>Alphaproteobacteria</taxon>
        <taxon>Sphingomonadales</taxon>
        <taxon>Sphingomonadaceae</taxon>
        <taxon>Sphingomonas</taxon>
    </lineage>
</organism>
<comment type="caution">
    <text evidence="2">The sequence shown here is derived from an EMBL/GenBank/DDBJ whole genome shotgun (WGS) entry which is preliminary data.</text>
</comment>
<evidence type="ECO:0008006" key="4">
    <source>
        <dbReference type="Google" id="ProtNLM"/>
    </source>
</evidence>
<feature type="signal peptide" evidence="1">
    <location>
        <begin position="1"/>
        <end position="16"/>
    </location>
</feature>
<protein>
    <recommendedName>
        <fullName evidence="4">Lipoprotein</fullName>
    </recommendedName>
</protein>
<evidence type="ECO:0000256" key="1">
    <source>
        <dbReference type="SAM" id="SignalP"/>
    </source>
</evidence>
<feature type="chain" id="PRO_5046828115" description="Lipoprotein" evidence="1">
    <location>
        <begin position="17"/>
        <end position="112"/>
    </location>
</feature>
<gene>
    <name evidence="2" type="ORF">ABC969_03570</name>
</gene>
<evidence type="ECO:0000313" key="3">
    <source>
        <dbReference type="Proteomes" id="UP001404104"/>
    </source>
</evidence>
<accession>A0ABU9XNT8</accession>
<dbReference type="Proteomes" id="UP001404104">
    <property type="component" value="Unassembled WGS sequence"/>
</dbReference>
<dbReference type="PROSITE" id="PS51257">
    <property type="entry name" value="PROKAR_LIPOPROTEIN"/>
    <property type="match status" value="1"/>
</dbReference>
<sequence>MTAKTFTMALAGLALAACDTGGSGNTAAAPAGPDPVEAQIAKLSPVQQRTAFFRAINDADYDCQNIVNVVARGRVNGKQTWAVECNAGAQYVIALQRGGVFQVSGVPKNLQR</sequence>
<evidence type="ECO:0000313" key="2">
    <source>
        <dbReference type="EMBL" id="MEN2785497.1"/>
    </source>
</evidence>
<name>A0ABU9XNT8_9SPHN</name>
<dbReference type="RefSeq" id="WP_345863004.1">
    <property type="nucleotide sequence ID" value="NZ_JBDIMF010000001.1"/>
</dbReference>
<keyword evidence="1" id="KW-0732">Signal</keyword>
<proteinExistence type="predicted"/>
<reference evidence="2 3" key="1">
    <citation type="submission" date="2024-05" db="EMBL/GenBank/DDBJ databases">
        <authorList>
            <person name="Liu Q."/>
            <person name="Xin Y.-H."/>
        </authorList>
    </citation>
    <scope>NUCLEOTIDE SEQUENCE [LARGE SCALE GENOMIC DNA]</scope>
    <source>
        <strain evidence="2 3">CGMCC 1.15349</strain>
    </source>
</reference>
<keyword evidence="3" id="KW-1185">Reference proteome</keyword>
<dbReference type="EMBL" id="JBDIMF010000001">
    <property type="protein sequence ID" value="MEN2785497.1"/>
    <property type="molecule type" value="Genomic_DNA"/>
</dbReference>